<dbReference type="SUPFAM" id="SSF47203">
    <property type="entry name" value="Acyl-CoA dehydrogenase C-terminal domain-like"/>
    <property type="match status" value="1"/>
</dbReference>
<gene>
    <name evidence="17" type="ORF">HERI1096_LOCUS22637</name>
</gene>
<comment type="pathway">
    <text evidence="2">Lipid metabolism; mitochondrial fatty acid beta-oxidation.</text>
</comment>
<evidence type="ECO:0000259" key="15">
    <source>
        <dbReference type="Pfam" id="PF02770"/>
    </source>
</evidence>
<name>A0A7S3B456_9EUKA</name>
<evidence type="ECO:0000259" key="16">
    <source>
        <dbReference type="Pfam" id="PF02771"/>
    </source>
</evidence>
<evidence type="ECO:0000256" key="1">
    <source>
        <dbReference type="ARBA" id="ARBA00001974"/>
    </source>
</evidence>
<dbReference type="SUPFAM" id="SSF56645">
    <property type="entry name" value="Acyl-CoA dehydrogenase NM domain-like"/>
    <property type="match status" value="1"/>
</dbReference>
<sequence>MRDAAARFASGEVLPRVSAMDTAGEFEPDLIRGLFEAGFMGVEVDEKYGGCGSSFTSALLVVEELARADPAVSVMVDIHNTIVNNCFTAWASDRLKAQWLPRLVTDTLGAFALSEAGSGSDAFALKSTATRVGDEFILNGEKMWISNSAEAGVFLVMANADPSAGYKGITCFVVPADAPGLTIGRREDKLGIKASSTCPVRLEDVRVPAADVLGVEGKGYRYAIEILNEGRIGIGAQMVGLAQGALDRCLPYLHERKQFGERIADFQGVQHQVAQMSTELQAARLLVYNAARMKERGQPVVKEAAMAKLFASQVAERIASRCVELMGGVGFTKEYGVEKLYRDAKIGAIYEGTSNIQLNTIARLISADYR</sequence>
<keyword evidence="9" id="KW-0443">Lipid metabolism</keyword>
<dbReference type="GO" id="GO:0006631">
    <property type="term" value="P:fatty acid metabolic process"/>
    <property type="evidence" value="ECO:0007669"/>
    <property type="project" value="UniProtKB-KW"/>
</dbReference>
<dbReference type="Gene3D" id="2.40.110.10">
    <property type="entry name" value="Butyryl-CoA Dehydrogenase, subunit A, domain 2"/>
    <property type="match status" value="1"/>
</dbReference>
<dbReference type="FunFam" id="1.20.140.10:FF:000002">
    <property type="entry name" value="Acyl-CoA dehydrogenase short/branched chain"/>
    <property type="match status" value="1"/>
</dbReference>
<dbReference type="InterPro" id="IPR046373">
    <property type="entry name" value="Acyl-CoA_Oxase/DH_mid-dom_sf"/>
</dbReference>
<comment type="catalytic activity">
    <reaction evidence="12">
        <text>2-methylbutanoyl-CoA + oxidized [electron-transfer flavoprotein] + H(+) = (2E)-2-methylbut-2-enoyl-CoA + reduced [electron-transfer flavoprotein]</text>
        <dbReference type="Rhea" id="RHEA:43780"/>
        <dbReference type="Rhea" id="RHEA-COMP:10685"/>
        <dbReference type="Rhea" id="RHEA-COMP:10686"/>
        <dbReference type="ChEBI" id="CHEBI:15378"/>
        <dbReference type="ChEBI" id="CHEBI:57336"/>
        <dbReference type="ChEBI" id="CHEBI:57337"/>
        <dbReference type="ChEBI" id="CHEBI:57692"/>
        <dbReference type="ChEBI" id="CHEBI:58307"/>
        <dbReference type="EC" id="1.3.8.5"/>
    </reaction>
    <physiologicalReaction direction="left-to-right" evidence="12">
        <dbReference type="Rhea" id="RHEA:43781"/>
    </physiologicalReaction>
</comment>
<dbReference type="Gene3D" id="1.20.140.10">
    <property type="entry name" value="Butyryl-CoA Dehydrogenase, subunit A, domain 3"/>
    <property type="match status" value="1"/>
</dbReference>
<protein>
    <recommendedName>
        <fullName evidence="11">short-chain 2-methylacyl-CoA dehydrogenase</fullName>
        <ecNumber evidence="11">1.3.8.5</ecNumber>
    </recommendedName>
</protein>
<dbReference type="InterPro" id="IPR036250">
    <property type="entry name" value="AcylCo_DH-like_C"/>
</dbReference>
<dbReference type="Gene3D" id="1.10.540.10">
    <property type="entry name" value="Acyl-CoA dehydrogenase/oxidase, N-terminal domain"/>
    <property type="match status" value="1"/>
</dbReference>
<dbReference type="InterPro" id="IPR009075">
    <property type="entry name" value="AcylCo_DH/oxidase_C"/>
</dbReference>
<dbReference type="FunFam" id="1.10.540.10:FF:000026">
    <property type="entry name" value="Acyl-CoA dehydrogenase medium chain"/>
    <property type="match status" value="1"/>
</dbReference>
<evidence type="ECO:0000256" key="3">
    <source>
        <dbReference type="ARBA" id="ARBA00009347"/>
    </source>
</evidence>
<dbReference type="PROSITE" id="PS00073">
    <property type="entry name" value="ACYL_COA_DH_2"/>
    <property type="match status" value="1"/>
</dbReference>
<dbReference type="PROSITE" id="PS00072">
    <property type="entry name" value="ACYL_COA_DH_1"/>
    <property type="match status" value="1"/>
</dbReference>
<evidence type="ECO:0000256" key="5">
    <source>
        <dbReference type="ARBA" id="ARBA00022630"/>
    </source>
</evidence>
<evidence type="ECO:0000256" key="12">
    <source>
        <dbReference type="ARBA" id="ARBA00048235"/>
    </source>
</evidence>
<dbReference type="Pfam" id="PF00441">
    <property type="entry name" value="Acyl-CoA_dh_1"/>
    <property type="match status" value="1"/>
</dbReference>
<dbReference type="InterPro" id="IPR006089">
    <property type="entry name" value="Acyl-CoA_DH_CS"/>
</dbReference>
<dbReference type="EC" id="1.3.8.5" evidence="11"/>
<comment type="cofactor">
    <cofactor evidence="1 13">
        <name>FAD</name>
        <dbReference type="ChEBI" id="CHEBI:57692"/>
    </cofactor>
</comment>
<feature type="domain" description="Acyl-CoA dehydrogenase/oxidase C-terminal" evidence="14">
    <location>
        <begin position="217"/>
        <end position="363"/>
    </location>
</feature>
<reference evidence="17" key="1">
    <citation type="submission" date="2021-01" db="EMBL/GenBank/DDBJ databases">
        <authorList>
            <person name="Corre E."/>
            <person name="Pelletier E."/>
            <person name="Niang G."/>
            <person name="Scheremetjew M."/>
            <person name="Finn R."/>
            <person name="Kale V."/>
            <person name="Holt S."/>
            <person name="Cochrane G."/>
            <person name="Meng A."/>
            <person name="Brown T."/>
            <person name="Cohen L."/>
        </authorList>
    </citation>
    <scope>NUCLEOTIDE SEQUENCE</scope>
    <source>
        <strain evidence="17">CCMP281</strain>
    </source>
</reference>
<keyword evidence="8 13" id="KW-0560">Oxidoreductase</keyword>
<dbReference type="PANTHER" id="PTHR43884:SF1">
    <property type="entry name" value="SHORT_BRANCHED CHAIN SPECIFIC ACYL-COA DEHYDROGENASE, MITOCHONDRIAL"/>
    <property type="match status" value="1"/>
</dbReference>
<dbReference type="Pfam" id="PF02770">
    <property type="entry name" value="Acyl-CoA_dh_M"/>
    <property type="match status" value="1"/>
</dbReference>
<keyword evidence="6 13" id="KW-0274">FAD</keyword>
<evidence type="ECO:0000256" key="10">
    <source>
        <dbReference type="ARBA" id="ARBA00037895"/>
    </source>
</evidence>
<dbReference type="PIRSF" id="PIRSF016578">
    <property type="entry name" value="HsaA"/>
    <property type="match status" value="1"/>
</dbReference>
<evidence type="ECO:0000256" key="2">
    <source>
        <dbReference type="ARBA" id="ARBA00005198"/>
    </source>
</evidence>
<dbReference type="AlphaFoldDB" id="A0A7S3B456"/>
<comment type="subunit">
    <text evidence="4">Homotetramer.</text>
</comment>
<dbReference type="PANTHER" id="PTHR43884">
    <property type="entry name" value="ACYL-COA DEHYDROGENASE"/>
    <property type="match status" value="1"/>
</dbReference>
<evidence type="ECO:0000256" key="13">
    <source>
        <dbReference type="RuleBase" id="RU362125"/>
    </source>
</evidence>
<dbReference type="CDD" id="cd01158">
    <property type="entry name" value="SCAD_SBCAD"/>
    <property type="match status" value="1"/>
</dbReference>
<evidence type="ECO:0000256" key="7">
    <source>
        <dbReference type="ARBA" id="ARBA00022832"/>
    </source>
</evidence>
<evidence type="ECO:0000256" key="8">
    <source>
        <dbReference type="ARBA" id="ARBA00023002"/>
    </source>
</evidence>
<feature type="domain" description="Acyl-CoA dehydrogenase/oxidase N-terminal" evidence="16">
    <location>
        <begin position="1"/>
        <end position="105"/>
    </location>
</feature>
<comment type="pathway">
    <text evidence="10">Amino-acid degradation; L-isoleucine degradation.</text>
</comment>
<evidence type="ECO:0000256" key="9">
    <source>
        <dbReference type="ARBA" id="ARBA00023098"/>
    </source>
</evidence>
<proteinExistence type="inferred from homology"/>
<feature type="domain" description="Acyl-CoA oxidase/dehydrogenase middle" evidence="15">
    <location>
        <begin position="110"/>
        <end position="205"/>
    </location>
</feature>
<dbReference type="FunFam" id="2.40.110.10:FF:000001">
    <property type="entry name" value="Acyl-CoA dehydrogenase, mitochondrial"/>
    <property type="match status" value="1"/>
</dbReference>
<keyword evidence="7" id="KW-0276">Fatty acid metabolism</keyword>
<keyword evidence="5 13" id="KW-0285">Flavoprotein</keyword>
<dbReference type="GO" id="GO:0003853">
    <property type="term" value="F:short-chain 2-methyl fatty acyl-CoA dehydrogenase activity"/>
    <property type="evidence" value="ECO:0007669"/>
    <property type="project" value="UniProtKB-EC"/>
</dbReference>
<comment type="similarity">
    <text evidence="3 13">Belongs to the acyl-CoA dehydrogenase family.</text>
</comment>
<dbReference type="GO" id="GO:0050660">
    <property type="term" value="F:flavin adenine dinucleotide binding"/>
    <property type="evidence" value="ECO:0007669"/>
    <property type="project" value="InterPro"/>
</dbReference>
<evidence type="ECO:0000256" key="6">
    <source>
        <dbReference type="ARBA" id="ARBA00022827"/>
    </source>
</evidence>
<dbReference type="InterPro" id="IPR009100">
    <property type="entry name" value="AcylCoA_DH/oxidase_NM_dom_sf"/>
</dbReference>
<dbReference type="GO" id="GO:0005739">
    <property type="term" value="C:mitochondrion"/>
    <property type="evidence" value="ECO:0007669"/>
    <property type="project" value="TreeGrafter"/>
</dbReference>
<evidence type="ECO:0000313" key="17">
    <source>
        <dbReference type="EMBL" id="CAE0121936.1"/>
    </source>
</evidence>
<evidence type="ECO:0000259" key="14">
    <source>
        <dbReference type="Pfam" id="PF00441"/>
    </source>
</evidence>
<organism evidence="17">
    <name type="scientific">Haptolina ericina</name>
    <dbReference type="NCBI Taxonomy" id="156174"/>
    <lineage>
        <taxon>Eukaryota</taxon>
        <taxon>Haptista</taxon>
        <taxon>Haptophyta</taxon>
        <taxon>Prymnesiophyceae</taxon>
        <taxon>Prymnesiales</taxon>
        <taxon>Prymnesiaceae</taxon>
        <taxon>Haptolina</taxon>
    </lineage>
</organism>
<dbReference type="EMBL" id="HBHX01040783">
    <property type="protein sequence ID" value="CAE0121936.1"/>
    <property type="molecule type" value="Transcribed_RNA"/>
</dbReference>
<dbReference type="InterPro" id="IPR037069">
    <property type="entry name" value="AcylCoA_DH/ox_N_sf"/>
</dbReference>
<dbReference type="InterPro" id="IPR006091">
    <property type="entry name" value="Acyl-CoA_Oxase/DH_mid-dom"/>
</dbReference>
<evidence type="ECO:0000256" key="4">
    <source>
        <dbReference type="ARBA" id="ARBA00011881"/>
    </source>
</evidence>
<evidence type="ECO:0000256" key="11">
    <source>
        <dbReference type="ARBA" id="ARBA00039036"/>
    </source>
</evidence>
<dbReference type="Pfam" id="PF02771">
    <property type="entry name" value="Acyl-CoA_dh_N"/>
    <property type="match status" value="1"/>
</dbReference>
<accession>A0A7S3B456</accession>
<dbReference type="InterPro" id="IPR013786">
    <property type="entry name" value="AcylCoA_DH/ox_N"/>
</dbReference>